<keyword evidence="1 5" id="KW-0732">Signal</keyword>
<feature type="chain" id="PRO_5043389171" evidence="5">
    <location>
        <begin position="23"/>
        <end position="1253"/>
    </location>
</feature>
<evidence type="ECO:0000256" key="4">
    <source>
        <dbReference type="SAM" id="Phobius"/>
    </source>
</evidence>
<feature type="region of interest" description="Disordered" evidence="3">
    <location>
        <begin position="1201"/>
        <end position="1253"/>
    </location>
</feature>
<dbReference type="Proteomes" id="UP000749559">
    <property type="component" value="Unassembled WGS sequence"/>
</dbReference>
<name>A0A8J1XJ08_OWEFU</name>
<reference evidence="6" key="1">
    <citation type="submission" date="2022-03" db="EMBL/GenBank/DDBJ databases">
        <authorList>
            <person name="Martin C."/>
        </authorList>
    </citation>
    <scope>NUCLEOTIDE SEQUENCE</scope>
</reference>
<keyword evidence="4" id="KW-0472">Membrane</keyword>
<dbReference type="SUPFAM" id="SSF49785">
    <property type="entry name" value="Galactose-binding domain-like"/>
    <property type="match status" value="1"/>
</dbReference>
<keyword evidence="7" id="KW-1185">Reference proteome</keyword>
<proteinExistence type="predicted"/>
<dbReference type="InterPro" id="IPR008979">
    <property type="entry name" value="Galactose-bd-like_sf"/>
</dbReference>
<dbReference type="PANTHER" id="PTHR14949:SF54">
    <property type="entry name" value="VWFD DOMAIN-CONTAINING PROTEIN"/>
    <property type="match status" value="1"/>
</dbReference>
<feature type="region of interest" description="Disordered" evidence="3">
    <location>
        <begin position="181"/>
        <end position="253"/>
    </location>
</feature>
<keyword evidence="2" id="KW-1015">Disulfide bond</keyword>
<accession>A0A8J1XJ08</accession>
<dbReference type="PANTHER" id="PTHR14949">
    <property type="entry name" value="EGF-LIKE-DOMAIN, MULTIPLE 7, 8"/>
    <property type="match status" value="1"/>
</dbReference>
<dbReference type="GO" id="GO:0009986">
    <property type="term" value="C:cell surface"/>
    <property type="evidence" value="ECO:0007669"/>
    <property type="project" value="TreeGrafter"/>
</dbReference>
<gene>
    <name evidence="6" type="ORF">OFUS_LOCUS23562</name>
</gene>
<dbReference type="OrthoDB" id="6126170at2759"/>
<dbReference type="GO" id="GO:0005102">
    <property type="term" value="F:signaling receptor binding"/>
    <property type="evidence" value="ECO:0007669"/>
    <property type="project" value="TreeGrafter"/>
</dbReference>
<evidence type="ECO:0000256" key="5">
    <source>
        <dbReference type="SAM" id="SignalP"/>
    </source>
</evidence>
<dbReference type="InterPro" id="IPR007110">
    <property type="entry name" value="Ig-like_dom"/>
</dbReference>
<organism evidence="6 7">
    <name type="scientific">Owenia fusiformis</name>
    <name type="common">Polychaete worm</name>
    <dbReference type="NCBI Taxonomy" id="6347"/>
    <lineage>
        <taxon>Eukaryota</taxon>
        <taxon>Metazoa</taxon>
        <taxon>Spiralia</taxon>
        <taxon>Lophotrochozoa</taxon>
        <taxon>Annelida</taxon>
        <taxon>Polychaeta</taxon>
        <taxon>Sedentaria</taxon>
        <taxon>Canalipalpata</taxon>
        <taxon>Sabellida</taxon>
        <taxon>Oweniida</taxon>
        <taxon>Oweniidae</taxon>
        <taxon>Owenia</taxon>
    </lineage>
</organism>
<dbReference type="InterPro" id="IPR000421">
    <property type="entry name" value="FA58C"/>
</dbReference>
<evidence type="ECO:0000313" key="7">
    <source>
        <dbReference type="Proteomes" id="UP000749559"/>
    </source>
</evidence>
<evidence type="ECO:0000256" key="2">
    <source>
        <dbReference type="ARBA" id="ARBA00023157"/>
    </source>
</evidence>
<evidence type="ECO:0000256" key="3">
    <source>
        <dbReference type="SAM" id="MobiDB-lite"/>
    </source>
</evidence>
<feature type="transmembrane region" description="Helical" evidence="4">
    <location>
        <begin position="1152"/>
        <end position="1176"/>
    </location>
</feature>
<dbReference type="AlphaFoldDB" id="A0A8J1XJ08"/>
<dbReference type="InterPro" id="IPR058727">
    <property type="entry name" value="Helical_Vwde"/>
</dbReference>
<keyword evidence="4" id="KW-0812">Transmembrane</keyword>
<feature type="signal peptide" evidence="5">
    <location>
        <begin position="1"/>
        <end position="22"/>
    </location>
</feature>
<dbReference type="Pfam" id="PF26129">
    <property type="entry name" value="Vwde"/>
    <property type="match status" value="1"/>
</dbReference>
<dbReference type="PROSITE" id="PS50022">
    <property type="entry name" value="FA58C_3"/>
    <property type="match status" value="1"/>
</dbReference>
<dbReference type="PROSITE" id="PS51233">
    <property type="entry name" value="VWFD"/>
    <property type="match status" value="1"/>
</dbReference>
<dbReference type="InterPro" id="IPR050969">
    <property type="entry name" value="Dev_Signal_Modulators"/>
</dbReference>
<keyword evidence="4" id="KW-1133">Transmembrane helix</keyword>
<dbReference type="EMBL" id="CAIIXF020000011">
    <property type="protein sequence ID" value="CAH1799566.1"/>
    <property type="molecule type" value="Genomic_DNA"/>
</dbReference>
<comment type="caution">
    <text evidence="6">The sequence shown here is derived from an EMBL/GenBank/DDBJ whole genome shotgun (WGS) entry which is preliminary data.</text>
</comment>
<dbReference type="GO" id="GO:0005576">
    <property type="term" value="C:extracellular region"/>
    <property type="evidence" value="ECO:0007669"/>
    <property type="project" value="TreeGrafter"/>
</dbReference>
<protein>
    <submittedName>
        <fullName evidence="6">Uncharacterized protein</fullName>
    </submittedName>
</protein>
<evidence type="ECO:0000313" key="6">
    <source>
        <dbReference type="EMBL" id="CAH1799566.1"/>
    </source>
</evidence>
<evidence type="ECO:0000256" key="1">
    <source>
        <dbReference type="ARBA" id="ARBA00022729"/>
    </source>
</evidence>
<sequence>METRTLSTALCGVVFCIASILASPASENGNCFKALGMRTREIPVEWISASSTASGLTLDNMRFRVFPGKPWCPASGKNRDAFVQVSFPQPVRITGVYVDGFANRDSISSFTIRVNDLNTVNGRWRTLSNNGIPSVYPPFITATFPGITTDAIQIVPKTYRGRPCMKLEVYGCASKTWVTPTMRPTTTTRRPTTTTRKPTTTTRKPTTTTRKPTTTTRKPTTTTRKPSTTTRPTTTTKRTTTTRKPTTTTTLKPTTTVKLPSRCTAFPELRIPKIDGDVSGETTYLTCTLDLTDQRNVQLLVTWYHNGMEVRRQWLDNNVNRGRLDVSGDFKRWKTGDKFTCSTSGRFVERTCTGPTSQATTSLPLVAEIKVTNPGNIVIEEGGDSKDITIEITAPPLFFCKSAYEIEKCTLQFDVSVEKVRQEWKCRKRTVISQAVIGWNGRPEDAFCGVVVTETTYQRLIRIPIRAKIDFKYDRNQQRVVWIEAAHKVAGNVVRVEKIKQISVAIIDRDRKSQCRSVNDPHLTSFDGKRFDNMLVGEFYIYRHKSLPFQIHGFYTKCGRRGRASCNCGVGIKSGDDVIMLSRCPRPKPPKKPGGVFDWIFEYEKLKLKGKLGYKILGKKGLTWALITGSSKKKPPLELKMFKNGELTSGTKIFSFNKGNKYEVHLPTGLYLTVTVSGKTHVNIYVNPSPIDFKQSEGLCGFYDGNQRNDLMMPDGSIHRPPRKQARRPDVFNNAWRVPRSDSIFNGCRRGANYRPKHSTYCNCIRAAKGECGQRFDVETCDIAHGGTDITKLLEQNSVIPQFRQQPKRGKRQATVDDLQPIGMPFEFDKDYKPAIATWPTPSGNWTETKAKTFCEDYIMKTKATENCEKGLSSKYTEEVNTCMLDIQVSDGTDWADSSLESVKEQCQSEITKFDLTPDAPKASTMPGSDKVTVADIEKNLCLNDCNGKERGTCVEGTCQCLGSYGGSDCSLSKKDVPTVTGIPQDGLCNQRASNCNSVVIQGDNFVDSKDLKCFLEEVEIDIDNVYATGRKNYPEATFISQEQVVCPLPTDTRSYLVNVANDGKTWSSNRVLHIAFDPLCFGCMIDPGQGTAVCMRRNDNTTCIIEERCYGDNETNADDSCLRCDPGLSDKWTKSQSKECIGKKLSQNNTVGIVVGTVVPVVVIIIIVVIILVCCCKKNKSKTANAQSDVQLSSKVAHNNNAYQTGPGEKSDMQPTAPPVVSRDIAGRHHYYPPSKQSTELEPTYLELSTKK</sequence>
<dbReference type="PROSITE" id="PS50835">
    <property type="entry name" value="IG_LIKE"/>
    <property type="match status" value="1"/>
</dbReference>
<dbReference type="Pfam" id="PF00094">
    <property type="entry name" value="VWD"/>
    <property type="match status" value="1"/>
</dbReference>
<dbReference type="InterPro" id="IPR001846">
    <property type="entry name" value="VWF_type-D"/>
</dbReference>
<dbReference type="Gene3D" id="2.60.120.260">
    <property type="entry name" value="Galactose-binding domain-like"/>
    <property type="match status" value="1"/>
</dbReference>